<reference evidence="2" key="4">
    <citation type="submission" date="2024-02" db="EMBL/GenBank/DDBJ databases">
        <title>Comparative genomics of Cryptococcus and Kwoniella reveals pathogenesis evolution and contrasting modes of karyotype evolution via chromosome fusion or intercentromeric recombination.</title>
        <authorList>
            <person name="Coelho M.A."/>
            <person name="David-Palma M."/>
            <person name="Shea T."/>
            <person name="Bowers K."/>
            <person name="McGinley-Smith S."/>
            <person name="Mohammad A.W."/>
            <person name="Gnirke A."/>
            <person name="Yurkov A.M."/>
            <person name="Nowrousian M."/>
            <person name="Sun S."/>
            <person name="Cuomo C.A."/>
            <person name="Heitman J."/>
        </authorList>
    </citation>
    <scope>NUCLEOTIDE SEQUENCE</scope>
    <source>
        <strain evidence="2">CBS 10118</strain>
    </source>
</reference>
<keyword evidence="3" id="KW-1185">Reference proteome</keyword>
<dbReference type="KEGG" id="kbi:30208058"/>
<gene>
    <name evidence="1" type="ORF">I302_03659</name>
    <name evidence="2" type="ORF">I302_100287</name>
</gene>
<dbReference type="Proteomes" id="UP000092730">
    <property type="component" value="Chromosome 1"/>
</dbReference>
<reference evidence="1" key="1">
    <citation type="submission" date="2013-07" db="EMBL/GenBank/DDBJ databases">
        <title>The Genome Sequence of Cryptococcus bestiolae CBS10118.</title>
        <authorList>
            <consortium name="The Broad Institute Genome Sequencing Platform"/>
            <person name="Cuomo C."/>
            <person name="Litvintseva A."/>
            <person name="Chen Y."/>
            <person name="Heitman J."/>
            <person name="Sun S."/>
            <person name="Springer D."/>
            <person name="Dromer F."/>
            <person name="Young S.K."/>
            <person name="Zeng Q."/>
            <person name="Gargeya S."/>
            <person name="Fitzgerald M."/>
            <person name="Abouelleil A."/>
            <person name="Alvarado L."/>
            <person name="Berlin A.M."/>
            <person name="Chapman S.B."/>
            <person name="Dewar J."/>
            <person name="Goldberg J."/>
            <person name="Griggs A."/>
            <person name="Gujja S."/>
            <person name="Hansen M."/>
            <person name="Howarth C."/>
            <person name="Imamovic A."/>
            <person name="Larimer J."/>
            <person name="McCowan C."/>
            <person name="Murphy C."/>
            <person name="Pearson M."/>
            <person name="Priest M."/>
            <person name="Roberts A."/>
            <person name="Saif S."/>
            <person name="Shea T."/>
            <person name="Sykes S."/>
            <person name="Wortman J."/>
            <person name="Nusbaum C."/>
            <person name="Birren B."/>
        </authorList>
    </citation>
    <scope>NUCLEOTIDE SEQUENCE [LARGE SCALE GENOMIC DNA]</scope>
    <source>
        <strain evidence="1">CBS 10118</strain>
    </source>
</reference>
<proteinExistence type="predicted"/>
<name>A0A1B9G4P6_9TREE</name>
<dbReference type="EMBL" id="CP144541">
    <property type="protein sequence ID" value="WVW78333.1"/>
    <property type="molecule type" value="Genomic_DNA"/>
</dbReference>
<evidence type="ECO:0000313" key="3">
    <source>
        <dbReference type="Proteomes" id="UP000092730"/>
    </source>
</evidence>
<dbReference type="VEuPathDB" id="FungiDB:I302_03659"/>
<organism evidence="1">
    <name type="scientific">Kwoniella bestiolae CBS 10118</name>
    <dbReference type="NCBI Taxonomy" id="1296100"/>
    <lineage>
        <taxon>Eukaryota</taxon>
        <taxon>Fungi</taxon>
        <taxon>Dikarya</taxon>
        <taxon>Basidiomycota</taxon>
        <taxon>Agaricomycotina</taxon>
        <taxon>Tremellomycetes</taxon>
        <taxon>Tremellales</taxon>
        <taxon>Cryptococcaceae</taxon>
        <taxon>Kwoniella</taxon>
    </lineage>
</organism>
<dbReference type="EMBL" id="KI894020">
    <property type="protein sequence ID" value="OCF25982.1"/>
    <property type="molecule type" value="Genomic_DNA"/>
</dbReference>
<dbReference type="Pfam" id="PF11093">
    <property type="entry name" value="Mitochondr_Som1"/>
    <property type="match status" value="1"/>
</dbReference>
<evidence type="ECO:0000313" key="1">
    <source>
        <dbReference type="EMBL" id="OCF25982.1"/>
    </source>
</evidence>
<protein>
    <submittedName>
        <fullName evidence="1">Uncharacterized protein</fullName>
    </submittedName>
</protein>
<dbReference type="RefSeq" id="XP_019047052.1">
    <property type="nucleotide sequence ID" value="XM_019190304.1"/>
</dbReference>
<dbReference type="AlphaFoldDB" id="A0A1B9G4P6"/>
<evidence type="ECO:0000313" key="2">
    <source>
        <dbReference type="EMBL" id="WVW78333.1"/>
    </source>
</evidence>
<reference evidence="2" key="2">
    <citation type="submission" date="2013-07" db="EMBL/GenBank/DDBJ databases">
        <authorList>
            <consortium name="The Broad Institute Genome Sequencing Platform"/>
            <person name="Cuomo C."/>
            <person name="Litvintseva A."/>
            <person name="Chen Y."/>
            <person name="Heitman J."/>
            <person name="Sun S."/>
            <person name="Springer D."/>
            <person name="Dromer F."/>
            <person name="Young S.K."/>
            <person name="Zeng Q."/>
            <person name="Gargeya S."/>
            <person name="Fitzgerald M."/>
            <person name="Abouelleil A."/>
            <person name="Alvarado L."/>
            <person name="Berlin A.M."/>
            <person name="Chapman S.B."/>
            <person name="Dewar J."/>
            <person name="Goldberg J."/>
            <person name="Griggs A."/>
            <person name="Gujja S."/>
            <person name="Hansen M."/>
            <person name="Howarth C."/>
            <person name="Imamovic A."/>
            <person name="Larimer J."/>
            <person name="McCowan C."/>
            <person name="Murphy C."/>
            <person name="Pearson M."/>
            <person name="Priest M."/>
            <person name="Roberts A."/>
            <person name="Saif S."/>
            <person name="Shea T."/>
            <person name="Sykes S."/>
            <person name="Wortman J."/>
            <person name="Nusbaum C."/>
            <person name="Birren B."/>
        </authorList>
    </citation>
    <scope>NUCLEOTIDE SEQUENCE</scope>
    <source>
        <strain evidence="2">CBS 10118</strain>
    </source>
</reference>
<reference evidence="1" key="3">
    <citation type="submission" date="2014-01" db="EMBL/GenBank/DDBJ databases">
        <title>Evolution of pathogenesis and genome organization in the Tremellales.</title>
        <authorList>
            <person name="Cuomo C."/>
            <person name="Litvintseva A."/>
            <person name="Heitman J."/>
            <person name="Chen Y."/>
            <person name="Sun S."/>
            <person name="Springer D."/>
            <person name="Dromer F."/>
            <person name="Young S."/>
            <person name="Zeng Q."/>
            <person name="Chapman S."/>
            <person name="Gujja S."/>
            <person name="Saif S."/>
            <person name="Birren B."/>
        </authorList>
    </citation>
    <scope>NUCLEOTIDE SEQUENCE</scope>
    <source>
        <strain evidence="1">CBS 10118</strain>
    </source>
</reference>
<dbReference type="InterPro" id="IPR024645">
    <property type="entry name" value="Mitochondr_Som1"/>
</dbReference>
<dbReference type="GeneID" id="30208058"/>
<dbReference type="OrthoDB" id="3983163at2759"/>
<dbReference type="GO" id="GO:0042720">
    <property type="term" value="C:mitochondrial inner membrane peptidase complex"/>
    <property type="evidence" value="ECO:0007669"/>
    <property type="project" value="InterPro"/>
</dbReference>
<sequence length="100" mass="11300">MPSDLKIEAKSSIPKKVVVGLDPNDPPCKLFSITQYQCTPLGGRVTCWPLERIFRQCGDNKPSIEVTNRLKSKDDEALIVDPKFIENPPKARNWNDYRGA</sequence>
<accession>A0A1B9G4P6</accession>